<dbReference type="GO" id="GO:0051082">
    <property type="term" value="F:unfolded protein binding"/>
    <property type="evidence" value="ECO:0007669"/>
    <property type="project" value="TreeGrafter"/>
</dbReference>
<reference evidence="4 5" key="1">
    <citation type="journal article" date="2018" name="BMC Genomics">
        <title>Genomic evidence for intraspecific hybridization in a clonal and extremely halotolerant yeast.</title>
        <authorList>
            <person name="Gostincar C."/>
            <person name="Stajich J.E."/>
            <person name="Zupancic J."/>
            <person name="Zalar P."/>
            <person name="Gunde-Cimerman N."/>
        </authorList>
    </citation>
    <scope>NUCLEOTIDE SEQUENCE [LARGE SCALE GENOMIC DNA]</scope>
    <source>
        <strain evidence="4 5">EXF-2788</strain>
    </source>
</reference>
<evidence type="ECO:0000259" key="3">
    <source>
        <dbReference type="Pfam" id="PF08547"/>
    </source>
</evidence>
<dbReference type="PANTHER" id="PTHR13194">
    <property type="entry name" value="COMPLEX I INTERMEDIATE-ASSOCIATED PROTEIN 30"/>
    <property type="match status" value="1"/>
</dbReference>
<evidence type="ECO:0000256" key="1">
    <source>
        <dbReference type="ARBA" id="ARBA00007884"/>
    </source>
</evidence>
<organism evidence="4 5">
    <name type="scientific">Hortaea werneckii</name>
    <name type="common">Black yeast</name>
    <name type="synonym">Cladosporium werneckii</name>
    <dbReference type="NCBI Taxonomy" id="91943"/>
    <lineage>
        <taxon>Eukaryota</taxon>
        <taxon>Fungi</taxon>
        <taxon>Dikarya</taxon>
        <taxon>Ascomycota</taxon>
        <taxon>Pezizomycotina</taxon>
        <taxon>Dothideomycetes</taxon>
        <taxon>Dothideomycetidae</taxon>
        <taxon>Mycosphaerellales</taxon>
        <taxon>Teratosphaeriaceae</taxon>
        <taxon>Hortaea</taxon>
    </lineage>
</organism>
<evidence type="ECO:0000313" key="5">
    <source>
        <dbReference type="Proteomes" id="UP000268823"/>
    </source>
</evidence>
<accession>A0A3M7FTV0</accession>
<dbReference type="Pfam" id="PF08547">
    <property type="entry name" value="CIA30"/>
    <property type="match status" value="1"/>
</dbReference>
<dbReference type="SUPFAM" id="SSF49785">
    <property type="entry name" value="Galactose-binding domain-like"/>
    <property type="match status" value="1"/>
</dbReference>
<dbReference type="InterPro" id="IPR013857">
    <property type="entry name" value="NADH-UbQ_OxRdtase-assoc_prot30"/>
</dbReference>
<gene>
    <name evidence="4" type="ORF">D0861_02607</name>
</gene>
<dbReference type="InterPro" id="IPR008979">
    <property type="entry name" value="Galactose-bd-like_sf"/>
</dbReference>
<dbReference type="OrthoDB" id="426386at2759"/>
<sequence length="318" mass="35808">MEDEKMKSLAIFGGNEEWSSDDWTDSDDRVRGGKSQSYLDTDDKAIGRFHGNLDIKTLGGAGFASQRTTGDERKWDLSQYAGIELQVSKGDKKRYTFILKDELLPPNPENGREQATISYETDFELPPQTVPGETRDRYVFIPFKSLNPTYRGKLQKDAPPLDTSNVKRMSIMMRSFFGAQEGDFSLSIRAITALSQAPDHEKSPSPSPSPSPVQRKEKMPMPFQTTERQLEAGMVQLPAAAPADDPQLGRLRIGNRKIIESYVQVEIRWHKTFLPVVLFALGIFAGYKLANGYDWRQLLQSVTGPCRDLVEKISAYFS</sequence>
<comment type="similarity">
    <text evidence="1">Belongs to the CIA30 family.</text>
</comment>
<dbReference type="AlphaFoldDB" id="A0A3M7FTV0"/>
<dbReference type="EMBL" id="QWIR01000031">
    <property type="protein sequence ID" value="RMY92285.1"/>
    <property type="molecule type" value="Genomic_DNA"/>
</dbReference>
<dbReference type="GO" id="GO:0010257">
    <property type="term" value="P:NADH dehydrogenase complex assembly"/>
    <property type="evidence" value="ECO:0007669"/>
    <property type="project" value="TreeGrafter"/>
</dbReference>
<name>A0A3M7FTV0_HORWE</name>
<dbReference type="VEuPathDB" id="FungiDB:BTJ68_08397"/>
<dbReference type="Proteomes" id="UP000268823">
    <property type="component" value="Unassembled WGS sequence"/>
</dbReference>
<evidence type="ECO:0000313" key="4">
    <source>
        <dbReference type="EMBL" id="RMY92285.1"/>
    </source>
</evidence>
<evidence type="ECO:0000256" key="2">
    <source>
        <dbReference type="SAM" id="MobiDB-lite"/>
    </source>
</evidence>
<comment type="caution">
    <text evidence="4">The sequence shown here is derived from an EMBL/GenBank/DDBJ whole genome shotgun (WGS) entry which is preliminary data.</text>
</comment>
<feature type="region of interest" description="Disordered" evidence="2">
    <location>
        <begin position="195"/>
        <end position="221"/>
    </location>
</feature>
<proteinExistence type="inferred from homology"/>
<protein>
    <recommendedName>
        <fullName evidence="3">NADH:ubiquinone oxidoreductase intermediate-associated protein 30 domain-containing protein</fullName>
    </recommendedName>
</protein>
<dbReference type="PANTHER" id="PTHR13194:SF19">
    <property type="entry name" value="NAD(P)-BINDING ROSSMANN-FOLD SUPERFAMILY PROTEIN"/>
    <property type="match status" value="1"/>
</dbReference>
<feature type="domain" description="NADH:ubiquinone oxidoreductase intermediate-associated protein 30" evidence="3">
    <location>
        <begin position="19"/>
        <end position="188"/>
    </location>
</feature>
<dbReference type="InterPro" id="IPR039131">
    <property type="entry name" value="NDUFAF1"/>
</dbReference>